<keyword evidence="2" id="KW-1185">Reference proteome</keyword>
<dbReference type="KEGG" id="kme:H0A61_01860"/>
<dbReference type="GO" id="GO:0016805">
    <property type="term" value="F:dipeptidase activity"/>
    <property type="evidence" value="ECO:0007669"/>
    <property type="project" value="TreeGrafter"/>
</dbReference>
<dbReference type="Gene3D" id="3.30.70.360">
    <property type="match status" value="1"/>
</dbReference>
<dbReference type="AlphaFoldDB" id="A0A8A0RPP9"/>
<dbReference type="InterPro" id="IPR052030">
    <property type="entry name" value="Peptidase_M20/M20A_hydrolases"/>
</dbReference>
<evidence type="ECO:0000313" key="2">
    <source>
        <dbReference type="Proteomes" id="UP000662904"/>
    </source>
</evidence>
<gene>
    <name evidence="1" type="primary">amaA_2</name>
    <name evidence="1" type="ORF">H0A61_01860</name>
</gene>
<reference evidence="1" key="1">
    <citation type="submission" date="2020-07" db="EMBL/GenBank/DDBJ databases">
        <title>Koleobacter methoxysyntrophicus gen. nov., sp. nov., a novel anaerobic bacterium isolated from deep subsurface oil field and proposal of Koleobacterales ord. nov. in the phylum Firmicutes.</title>
        <authorList>
            <person name="Sakamoto S."/>
            <person name="Tamaki H."/>
        </authorList>
    </citation>
    <scope>NUCLEOTIDE SEQUENCE</scope>
    <source>
        <strain evidence="1">NRmbB1</strain>
    </source>
</reference>
<dbReference type="PANTHER" id="PTHR30575">
    <property type="entry name" value="PEPTIDASE M20"/>
    <property type="match status" value="1"/>
</dbReference>
<dbReference type="SUPFAM" id="SSF53187">
    <property type="entry name" value="Zn-dependent exopeptidases"/>
    <property type="match status" value="1"/>
</dbReference>
<dbReference type="RefSeq" id="WP_206706845.1">
    <property type="nucleotide sequence ID" value="NZ_CP059066.1"/>
</dbReference>
<organism evidence="1 2">
    <name type="scientific">Koleobacter methoxysyntrophicus</name>
    <dbReference type="NCBI Taxonomy" id="2751313"/>
    <lineage>
        <taxon>Bacteria</taxon>
        <taxon>Bacillati</taxon>
        <taxon>Bacillota</taxon>
        <taxon>Clostridia</taxon>
        <taxon>Koleobacterales</taxon>
        <taxon>Koleobacteraceae</taxon>
        <taxon>Koleobacter</taxon>
    </lineage>
</organism>
<protein>
    <submittedName>
        <fullName evidence="1">N-acyl-L-amino acid amidohydrolase</fullName>
        <ecNumber evidence="1">3.5.1.14</ecNumber>
    </submittedName>
</protein>
<dbReference type="GO" id="GO:0005737">
    <property type="term" value="C:cytoplasm"/>
    <property type="evidence" value="ECO:0007669"/>
    <property type="project" value="TreeGrafter"/>
</dbReference>
<keyword evidence="1" id="KW-0378">Hydrolase</keyword>
<dbReference type="EMBL" id="CP059066">
    <property type="protein sequence ID" value="QSQ09489.1"/>
    <property type="molecule type" value="Genomic_DNA"/>
</dbReference>
<proteinExistence type="predicted"/>
<dbReference type="GO" id="GO:0046657">
    <property type="term" value="P:folic acid catabolic process"/>
    <property type="evidence" value="ECO:0007669"/>
    <property type="project" value="TreeGrafter"/>
</dbReference>
<dbReference type="GO" id="GO:0071713">
    <property type="term" value="F:para-aminobenzoyl-glutamate hydrolase activity"/>
    <property type="evidence" value="ECO:0007669"/>
    <property type="project" value="TreeGrafter"/>
</dbReference>
<dbReference type="GO" id="GO:0004046">
    <property type="term" value="F:aminoacylase activity"/>
    <property type="evidence" value="ECO:0007669"/>
    <property type="project" value="UniProtKB-EC"/>
</dbReference>
<dbReference type="Gene3D" id="3.40.630.10">
    <property type="entry name" value="Zn peptidases"/>
    <property type="match status" value="1"/>
</dbReference>
<accession>A0A8A0RPP9</accession>
<sequence length="429" mass="48731">MKNNLKKRIYKIIDDLAGNIIAFGEKIKNIPETGFCEYKTSKEIRDLFRYYQIPYYHGKAITAIKGRILCKAPEPRIGIIGEMDALPAPQGCKHSCGHYVEIAILLGTAIAFKTSGIYKELCGTMDFFAVPAEEFVNIEERMKLRDANKIKFISGKAELIRLGEFDNIDMAILVHPGDGELGNRILLGGRTLGFILKKVKFFIKCDREPLSLKENPLNIALSLVGDINSRVRNQKDKDGVWVVPSIKEIHSFRTAFPQESEVEILIKGEDIPALLRLSKKLDSIIKEKKLKSGMGVIIQDYPGHFPLYQDRILTRLFYENAADLIGKSNILMKEILPDTTDLGDLSSFMPVIHPLTGGMEGIRHNEDYQVKDPYFAYIIPIKILAGTLIDLLTEKSIFARVIKNKYKPVFSKERYIELQNSIFKRQIYL</sequence>
<name>A0A8A0RPP9_9FIRM</name>
<dbReference type="Proteomes" id="UP000662904">
    <property type="component" value="Chromosome"/>
</dbReference>
<dbReference type="PANTHER" id="PTHR30575:SF3">
    <property type="entry name" value="PEPTIDASE M20 DIMERISATION DOMAIN-CONTAINING PROTEIN"/>
    <property type="match status" value="1"/>
</dbReference>
<dbReference type="EC" id="3.5.1.14" evidence="1"/>
<evidence type="ECO:0000313" key="1">
    <source>
        <dbReference type="EMBL" id="QSQ09489.1"/>
    </source>
</evidence>